<dbReference type="PANTHER" id="PTHR12443:SF9">
    <property type="entry name" value="TRANSLOCATION PROTEIN SEC62"/>
    <property type="match status" value="1"/>
</dbReference>
<evidence type="ECO:0000313" key="13">
    <source>
        <dbReference type="EMBL" id="KAJ6649757.1"/>
    </source>
</evidence>
<evidence type="ECO:0000313" key="14">
    <source>
        <dbReference type="Proteomes" id="UP001151699"/>
    </source>
</evidence>
<feature type="compositionally biased region" description="Acidic residues" evidence="11">
    <location>
        <begin position="307"/>
        <end position="316"/>
    </location>
</feature>
<evidence type="ECO:0000256" key="3">
    <source>
        <dbReference type="ARBA" id="ARBA00021257"/>
    </source>
</evidence>
<keyword evidence="7" id="KW-0653">Protein transport</keyword>
<reference evidence="13" key="1">
    <citation type="submission" date="2022-07" db="EMBL/GenBank/DDBJ databases">
        <authorList>
            <person name="Trinca V."/>
            <person name="Uliana J.V.C."/>
            <person name="Torres T.T."/>
            <person name="Ward R.J."/>
            <person name="Monesi N."/>
        </authorList>
    </citation>
    <scope>NUCLEOTIDE SEQUENCE</scope>
    <source>
        <strain evidence="13">HSMRA1968</strain>
        <tissue evidence="13">Whole embryos</tissue>
    </source>
</reference>
<organism evidence="13 14">
    <name type="scientific">Pseudolycoriella hygida</name>
    <dbReference type="NCBI Taxonomy" id="35572"/>
    <lineage>
        <taxon>Eukaryota</taxon>
        <taxon>Metazoa</taxon>
        <taxon>Ecdysozoa</taxon>
        <taxon>Arthropoda</taxon>
        <taxon>Hexapoda</taxon>
        <taxon>Insecta</taxon>
        <taxon>Pterygota</taxon>
        <taxon>Neoptera</taxon>
        <taxon>Endopterygota</taxon>
        <taxon>Diptera</taxon>
        <taxon>Nematocera</taxon>
        <taxon>Sciaroidea</taxon>
        <taxon>Sciaridae</taxon>
        <taxon>Pseudolycoriella</taxon>
    </lineage>
</organism>
<sequence length="316" mass="36526">MASKFGQGENCLFPTREIAIEFLDTMLVHKFFHRAKKVPVTEAELKRGKKSEKKTDDDEKKESSAASTKKKEEKVTDAESSHVEGKKDKLVEKDKEKKKRKIRLDMHPDQVFVDGNEAYVWIYDPIPMHYWLFGTLLVIGAIVICMFPLWPPTIRKGVYYLSIAAAGFLVFILGLVVLRFIVFCIVWVLTRSKHHFWLFPNLTEDVGFFASFWPLYQHDYIGDGVVSKDKKRKRKKDKDSDAEEETNVPIEVQQIEHVKEHDTETRVEELKISREDSTEINEEKKGSPSESESESSQRSSTGKDFEIVDPEDMDTT</sequence>
<dbReference type="GO" id="GO:0031204">
    <property type="term" value="P:post-translational protein targeting to membrane, translocation"/>
    <property type="evidence" value="ECO:0007669"/>
    <property type="project" value="TreeGrafter"/>
</dbReference>
<evidence type="ECO:0000256" key="8">
    <source>
        <dbReference type="ARBA" id="ARBA00022989"/>
    </source>
</evidence>
<keyword evidence="6" id="KW-0256">Endoplasmic reticulum</keyword>
<evidence type="ECO:0000256" key="6">
    <source>
        <dbReference type="ARBA" id="ARBA00022824"/>
    </source>
</evidence>
<protein>
    <recommendedName>
        <fullName evidence="3">Translocation protein SEC62</fullName>
    </recommendedName>
</protein>
<dbReference type="Pfam" id="PF03839">
    <property type="entry name" value="Sec62"/>
    <property type="match status" value="1"/>
</dbReference>
<evidence type="ECO:0000256" key="1">
    <source>
        <dbReference type="ARBA" id="ARBA00004477"/>
    </source>
</evidence>
<keyword evidence="10 12" id="KW-0472">Membrane</keyword>
<evidence type="ECO:0000256" key="9">
    <source>
        <dbReference type="ARBA" id="ARBA00023010"/>
    </source>
</evidence>
<feature type="compositionally biased region" description="Basic and acidic residues" evidence="11">
    <location>
        <begin position="254"/>
        <end position="287"/>
    </location>
</feature>
<dbReference type="OrthoDB" id="200187at2759"/>
<dbReference type="PANTHER" id="PTHR12443">
    <property type="entry name" value="TRANSLOCATION PROTEIN SEC62"/>
    <property type="match status" value="1"/>
</dbReference>
<evidence type="ECO:0000256" key="5">
    <source>
        <dbReference type="ARBA" id="ARBA00022692"/>
    </source>
</evidence>
<keyword evidence="9" id="KW-0811">Translocation</keyword>
<keyword evidence="14" id="KW-1185">Reference proteome</keyword>
<dbReference type="Proteomes" id="UP001151699">
    <property type="component" value="Chromosome A"/>
</dbReference>
<gene>
    <name evidence="13" type="primary">SEC62</name>
    <name evidence="13" type="ORF">Bhyg_04997</name>
</gene>
<accession>A0A9Q0NG95</accession>
<evidence type="ECO:0000256" key="2">
    <source>
        <dbReference type="ARBA" id="ARBA00010604"/>
    </source>
</evidence>
<feature type="compositionally biased region" description="Low complexity" evidence="11">
    <location>
        <begin position="288"/>
        <end position="300"/>
    </location>
</feature>
<comment type="similarity">
    <text evidence="2">Belongs to the SEC62 family.</text>
</comment>
<feature type="transmembrane region" description="Helical" evidence="12">
    <location>
        <begin position="157"/>
        <end position="189"/>
    </location>
</feature>
<evidence type="ECO:0000256" key="12">
    <source>
        <dbReference type="SAM" id="Phobius"/>
    </source>
</evidence>
<evidence type="ECO:0000256" key="4">
    <source>
        <dbReference type="ARBA" id="ARBA00022448"/>
    </source>
</evidence>
<dbReference type="EMBL" id="WJQU01000001">
    <property type="protein sequence ID" value="KAJ6649757.1"/>
    <property type="molecule type" value="Genomic_DNA"/>
</dbReference>
<comment type="subcellular location">
    <subcellularLocation>
        <location evidence="1">Endoplasmic reticulum membrane</location>
        <topology evidence="1">Multi-pass membrane protein</topology>
    </subcellularLocation>
</comment>
<name>A0A9Q0NG95_9DIPT</name>
<keyword evidence="4" id="KW-0813">Transport</keyword>
<keyword evidence="8 12" id="KW-1133">Transmembrane helix</keyword>
<keyword evidence="5 12" id="KW-0812">Transmembrane</keyword>
<feature type="compositionally biased region" description="Basic and acidic residues" evidence="11">
    <location>
        <begin position="53"/>
        <end position="92"/>
    </location>
</feature>
<feature type="region of interest" description="Disordered" evidence="11">
    <location>
        <begin position="232"/>
        <end position="316"/>
    </location>
</feature>
<dbReference type="GO" id="GO:0005789">
    <property type="term" value="C:endoplasmic reticulum membrane"/>
    <property type="evidence" value="ECO:0007669"/>
    <property type="project" value="UniProtKB-SubCell"/>
</dbReference>
<proteinExistence type="inferred from homology"/>
<comment type="caution">
    <text evidence="13">The sequence shown here is derived from an EMBL/GenBank/DDBJ whole genome shotgun (WGS) entry which is preliminary data.</text>
</comment>
<evidence type="ECO:0000256" key="11">
    <source>
        <dbReference type="SAM" id="MobiDB-lite"/>
    </source>
</evidence>
<dbReference type="InterPro" id="IPR004728">
    <property type="entry name" value="Sec62"/>
</dbReference>
<evidence type="ECO:0000256" key="7">
    <source>
        <dbReference type="ARBA" id="ARBA00022927"/>
    </source>
</evidence>
<feature type="transmembrane region" description="Helical" evidence="12">
    <location>
        <begin position="130"/>
        <end position="151"/>
    </location>
</feature>
<dbReference type="AlphaFoldDB" id="A0A9Q0NG95"/>
<feature type="region of interest" description="Disordered" evidence="11">
    <location>
        <begin position="42"/>
        <end position="92"/>
    </location>
</feature>
<evidence type="ECO:0000256" key="10">
    <source>
        <dbReference type="ARBA" id="ARBA00023136"/>
    </source>
</evidence>